<keyword evidence="4 6" id="KW-0998">Cell outer membrane</keyword>
<accession>A0A2Z6E6L8</accession>
<keyword evidence="8" id="KW-1185">Reference proteome</keyword>
<dbReference type="GO" id="GO:0043165">
    <property type="term" value="P:Gram-negative-bacterium-type cell outer membrane assembly"/>
    <property type="evidence" value="ECO:0007669"/>
    <property type="project" value="UniProtKB-UniRule"/>
</dbReference>
<comment type="similarity">
    <text evidence="6">Belongs to the LptE lipoprotein family.</text>
</comment>
<dbReference type="RefSeq" id="WP_331457733.1">
    <property type="nucleotide sequence ID" value="NZ_AP018560.1"/>
</dbReference>
<keyword evidence="2 6" id="KW-0472">Membrane</keyword>
<comment type="subcellular location">
    <subcellularLocation>
        <location evidence="6">Cell outer membrane</location>
        <topology evidence="6">Lipid-anchor</topology>
    </subcellularLocation>
</comment>
<name>A0A2Z6E6L8_9GAMM</name>
<dbReference type="InterPro" id="IPR007485">
    <property type="entry name" value="LPS_assembly_LptE"/>
</dbReference>
<gene>
    <name evidence="6" type="primary">lptE</name>
    <name evidence="7" type="ORF">ALSL_2189</name>
</gene>
<dbReference type="Proteomes" id="UP000270530">
    <property type="component" value="Chromosome"/>
</dbReference>
<dbReference type="KEGG" id="rbd:ALSL_2189"/>
<proteinExistence type="inferred from homology"/>
<dbReference type="Gene3D" id="3.30.160.150">
    <property type="entry name" value="Lipoprotein like domain"/>
    <property type="match status" value="1"/>
</dbReference>
<reference evidence="8" key="1">
    <citation type="submission" date="2018-04" db="EMBL/GenBank/DDBJ databases">
        <authorList>
            <person name="Watanabe M."/>
            <person name="Kojima H."/>
        </authorList>
    </citation>
    <scope>NUCLEOTIDE SEQUENCE [LARGE SCALE GENOMIC DNA]</scope>
    <source>
        <strain evidence="8">Dysh456</strain>
    </source>
</reference>
<evidence type="ECO:0000256" key="3">
    <source>
        <dbReference type="ARBA" id="ARBA00023139"/>
    </source>
</evidence>
<keyword evidence="1 6" id="KW-0732">Signal</keyword>
<evidence type="ECO:0000256" key="2">
    <source>
        <dbReference type="ARBA" id="ARBA00023136"/>
    </source>
</evidence>
<keyword evidence="5 6" id="KW-0449">Lipoprotein</keyword>
<dbReference type="PROSITE" id="PS51257">
    <property type="entry name" value="PROKAR_LIPOPROTEIN"/>
    <property type="match status" value="1"/>
</dbReference>
<keyword evidence="3 6" id="KW-0564">Palmitate</keyword>
<dbReference type="GO" id="GO:0015920">
    <property type="term" value="P:lipopolysaccharide transport"/>
    <property type="evidence" value="ECO:0007669"/>
    <property type="project" value="TreeGrafter"/>
</dbReference>
<dbReference type="HAMAP" id="MF_01186">
    <property type="entry name" value="LPS_assembly_LptE"/>
    <property type="match status" value="1"/>
</dbReference>
<evidence type="ECO:0000313" key="8">
    <source>
        <dbReference type="Proteomes" id="UP000270530"/>
    </source>
</evidence>
<organism evidence="7 8">
    <name type="scientific">Aerosticca soli</name>
    <dbReference type="NCBI Taxonomy" id="2010829"/>
    <lineage>
        <taxon>Bacteria</taxon>
        <taxon>Pseudomonadati</taxon>
        <taxon>Pseudomonadota</taxon>
        <taxon>Gammaproteobacteria</taxon>
        <taxon>Lysobacterales</taxon>
        <taxon>Rhodanobacteraceae</taxon>
        <taxon>Aerosticca</taxon>
    </lineage>
</organism>
<evidence type="ECO:0000256" key="5">
    <source>
        <dbReference type="ARBA" id="ARBA00023288"/>
    </source>
</evidence>
<sequence length="181" mass="19543">MKAPTKAVLLLGLLALVGCGFHLRQSVALPPSMQRMHLDVNGGNGLQRNLARALEHAGVVLEDHAGPGIAELKIPVAQFNTDTLTVSGTARITEYAVHYHVEFALEDGHGQVLVPTQRIDMSREFTYDATNTVGTDTQVEELQRSLNDDMVQSILFRLQAAGRHLQGAEAAPAAASADLRR</sequence>
<protein>
    <recommendedName>
        <fullName evidence="6">LPS-assembly lipoprotein LptE</fullName>
    </recommendedName>
</protein>
<evidence type="ECO:0000256" key="4">
    <source>
        <dbReference type="ARBA" id="ARBA00023237"/>
    </source>
</evidence>
<dbReference type="GO" id="GO:1990351">
    <property type="term" value="C:transporter complex"/>
    <property type="evidence" value="ECO:0007669"/>
    <property type="project" value="TreeGrafter"/>
</dbReference>
<dbReference type="PANTHER" id="PTHR38098:SF1">
    <property type="entry name" value="LPS-ASSEMBLY LIPOPROTEIN LPTE"/>
    <property type="match status" value="1"/>
</dbReference>
<dbReference type="GO" id="GO:0001530">
    <property type="term" value="F:lipopolysaccharide binding"/>
    <property type="evidence" value="ECO:0007669"/>
    <property type="project" value="TreeGrafter"/>
</dbReference>
<comment type="subunit">
    <text evidence="6">Component of the lipopolysaccharide transport and assembly complex. Interacts with LptD.</text>
</comment>
<dbReference type="AlphaFoldDB" id="A0A2Z6E6L8"/>
<evidence type="ECO:0000313" key="7">
    <source>
        <dbReference type="EMBL" id="BBD80815.1"/>
    </source>
</evidence>
<dbReference type="Pfam" id="PF04390">
    <property type="entry name" value="LptE"/>
    <property type="match status" value="1"/>
</dbReference>
<dbReference type="EMBL" id="AP018560">
    <property type="protein sequence ID" value="BBD80815.1"/>
    <property type="molecule type" value="Genomic_DNA"/>
</dbReference>
<dbReference type="PANTHER" id="PTHR38098">
    <property type="entry name" value="LPS-ASSEMBLY LIPOPROTEIN LPTE"/>
    <property type="match status" value="1"/>
</dbReference>
<evidence type="ECO:0000256" key="1">
    <source>
        <dbReference type="ARBA" id="ARBA00022729"/>
    </source>
</evidence>
<dbReference type="GO" id="GO:0009279">
    <property type="term" value="C:cell outer membrane"/>
    <property type="evidence" value="ECO:0007669"/>
    <property type="project" value="UniProtKB-SubCell"/>
</dbReference>
<comment type="function">
    <text evidence="6">Together with LptD, is involved in the assembly of lipopolysaccharide (LPS) at the surface of the outer membrane. Required for the proper assembly of LptD. Binds LPS and may serve as the LPS recognition site at the outer membrane.</text>
</comment>
<evidence type="ECO:0000256" key="6">
    <source>
        <dbReference type="HAMAP-Rule" id="MF_01186"/>
    </source>
</evidence>
<reference evidence="8" key="2">
    <citation type="submission" date="2018-06" db="EMBL/GenBank/DDBJ databases">
        <title>Genome sequence of Rhodanobacteraceae bacterium strain Dysh456.</title>
        <authorList>
            <person name="Fukui M."/>
        </authorList>
    </citation>
    <scope>NUCLEOTIDE SEQUENCE [LARGE SCALE GENOMIC DNA]</scope>
    <source>
        <strain evidence="8">Dysh456</strain>
    </source>
</reference>